<feature type="transmembrane region" description="Helical" evidence="6">
    <location>
        <begin position="191"/>
        <end position="212"/>
    </location>
</feature>
<feature type="transmembrane region" description="Helical" evidence="6">
    <location>
        <begin position="104"/>
        <end position="122"/>
    </location>
</feature>
<comment type="similarity">
    <text evidence="2">Belongs to the major facilitator superfamily.</text>
</comment>
<dbReference type="CDD" id="cd17502">
    <property type="entry name" value="MFS_Azr1_MDR_like"/>
    <property type="match status" value="1"/>
</dbReference>
<protein>
    <submittedName>
        <fullName evidence="8">MFS general substrate transporter</fullName>
    </submittedName>
</protein>
<organism evidence="8 9">
    <name type="scientific">Nadsonia fulvescens var. elongata DSM 6958</name>
    <dbReference type="NCBI Taxonomy" id="857566"/>
    <lineage>
        <taxon>Eukaryota</taxon>
        <taxon>Fungi</taxon>
        <taxon>Dikarya</taxon>
        <taxon>Ascomycota</taxon>
        <taxon>Saccharomycotina</taxon>
        <taxon>Dipodascomycetes</taxon>
        <taxon>Dipodascales</taxon>
        <taxon>Dipodascales incertae sedis</taxon>
        <taxon>Nadsonia</taxon>
    </lineage>
</organism>
<feature type="transmembrane region" description="Helical" evidence="6">
    <location>
        <begin position="35"/>
        <end position="61"/>
    </location>
</feature>
<dbReference type="PROSITE" id="PS50850">
    <property type="entry name" value="MFS"/>
    <property type="match status" value="1"/>
</dbReference>
<feature type="transmembrane region" description="Helical" evidence="6">
    <location>
        <begin position="128"/>
        <end position="148"/>
    </location>
</feature>
<dbReference type="GO" id="GO:0022857">
    <property type="term" value="F:transmembrane transporter activity"/>
    <property type="evidence" value="ECO:0007669"/>
    <property type="project" value="InterPro"/>
</dbReference>
<dbReference type="PROSITE" id="PS00217">
    <property type="entry name" value="SUGAR_TRANSPORT_2"/>
    <property type="match status" value="1"/>
</dbReference>
<name>A0A1E3PM54_9ASCO</name>
<feature type="transmembrane region" description="Helical" evidence="6">
    <location>
        <begin position="224"/>
        <end position="249"/>
    </location>
</feature>
<accession>A0A1E3PM54</accession>
<feature type="transmembrane region" description="Helical" evidence="6">
    <location>
        <begin position="160"/>
        <end position="179"/>
    </location>
</feature>
<evidence type="ECO:0000256" key="3">
    <source>
        <dbReference type="ARBA" id="ARBA00022692"/>
    </source>
</evidence>
<sequence>MAQGENDDQESRNPVVESAGDGTIASDHYLHGTKLTLCCISLLLCMFLVALDQTIIAAMLTEVGSHFGEFDKVSWISSGFMLATCALALNWGKISIVFGRKYTMLAAIFIFEIGSLVCGLASSMNMLIGGRVLAGVGGGGIQVLVFIIITEIVPMHRRSLLQGLVGSAFGIASVVGPLVGGAFTSNVTWRWSFYINLPIGGVAAALIFFLFNPPKARGSIREKLLMIDYIGTVLIVSGLVLVLLALTFGSTDRPWSSAEVIVCFTLGGVLLVCFSIYNFRFSRNPLIPWEVIKVPGVLMSVLTMFFIFGSFMCVVVFLSIYIQVVLEAGPFTAGLQLLPMIIAVVLSSIIGGATLAKTRWCKPYIIAGTLVGTLGNGLLLLLNQNSTLGQRIGIFIIPGIGSGLLFQSNTISAQVGAPKERGGVIIATSLIAFSRALGASIGSSVGQTILNVSFKANFQKQAQFSAALRLLDPSRLIGNPEEIFTLPADVKELVINSFVYAFHSVVYLALAFYAASVITGMFTTNKRVPPPEPIKTEKTDETV</sequence>
<feature type="domain" description="Major facilitator superfamily (MFS) profile" evidence="7">
    <location>
        <begin position="38"/>
        <end position="527"/>
    </location>
</feature>
<dbReference type="OrthoDB" id="10021397at2759"/>
<dbReference type="GO" id="GO:0005886">
    <property type="term" value="C:plasma membrane"/>
    <property type="evidence" value="ECO:0007669"/>
    <property type="project" value="TreeGrafter"/>
</dbReference>
<evidence type="ECO:0000256" key="6">
    <source>
        <dbReference type="SAM" id="Phobius"/>
    </source>
</evidence>
<feature type="transmembrane region" description="Helical" evidence="6">
    <location>
        <begin position="255"/>
        <end position="277"/>
    </location>
</feature>
<evidence type="ECO:0000256" key="5">
    <source>
        <dbReference type="ARBA" id="ARBA00023136"/>
    </source>
</evidence>
<evidence type="ECO:0000313" key="8">
    <source>
        <dbReference type="EMBL" id="ODQ65907.1"/>
    </source>
</evidence>
<feature type="transmembrane region" description="Helical" evidence="6">
    <location>
        <begin position="334"/>
        <end position="356"/>
    </location>
</feature>
<evidence type="ECO:0000256" key="1">
    <source>
        <dbReference type="ARBA" id="ARBA00004141"/>
    </source>
</evidence>
<dbReference type="InterPro" id="IPR020846">
    <property type="entry name" value="MFS_dom"/>
</dbReference>
<evidence type="ECO:0000256" key="2">
    <source>
        <dbReference type="ARBA" id="ARBA00008335"/>
    </source>
</evidence>
<feature type="transmembrane region" description="Helical" evidence="6">
    <location>
        <begin position="498"/>
        <end position="522"/>
    </location>
</feature>
<dbReference type="SUPFAM" id="SSF103473">
    <property type="entry name" value="MFS general substrate transporter"/>
    <property type="match status" value="1"/>
</dbReference>
<comment type="subcellular location">
    <subcellularLocation>
        <location evidence="1">Membrane</location>
        <topology evidence="1">Multi-pass membrane protein</topology>
    </subcellularLocation>
</comment>
<dbReference type="EMBL" id="KV454409">
    <property type="protein sequence ID" value="ODQ65907.1"/>
    <property type="molecule type" value="Genomic_DNA"/>
</dbReference>
<feature type="transmembrane region" description="Helical" evidence="6">
    <location>
        <begin position="363"/>
        <end position="382"/>
    </location>
</feature>
<dbReference type="Gene3D" id="1.20.1250.20">
    <property type="entry name" value="MFS general substrate transporter like domains"/>
    <property type="match status" value="1"/>
</dbReference>
<dbReference type="STRING" id="857566.A0A1E3PM54"/>
<dbReference type="PANTHER" id="PTHR23501">
    <property type="entry name" value="MAJOR FACILITATOR SUPERFAMILY"/>
    <property type="match status" value="1"/>
</dbReference>
<gene>
    <name evidence="8" type="ORF">NADFUDRAFT_70268</name>
</gene>
<dbReference type="PANTHER" id="PTHR23501:SF198">
    <property type="entry name" value="AZOLE RESISTANCE PROTEIN 1-RELATED"/>
    <property type="match status" value="1"/>
</dbReference>
<dbReference type="Pfam" id="PF07690">
    <property type="entry name" value="MFS_1"/>
    <property type="match status" value="1"/>
</dbReference>
<keyword evidence="5 6" id="KW-0472">Membrane</keyword>
<proteinExistence type="inferred from homology"/>
<evidence type="ECO:0000313" key="9">
    <source>
        <dbReference type="Proteomes" id="UP000095009"/>
    </source>
</evidence>
<dbReference type="PRINTS" id="PR01036">
    <property type="entry name" value="TCRTETB"/>
</dbReference>
<dbReference type="InterPro" id="IPR005829">
    <property type="entry name" value="Sugar_transporter_CS"/>
</dbReference>
<dbReference type="AlphaFoldDB" id="A0A1E3PM54"/>
<keyword evidence="3 6" id="KW-0812">Transmembrane</keyword>
<evidence type="ECO:0000256" key="4">
    <source>
        <dbReference type="ARBA" id="ARBA00022989"/>
    </source>
</evidence>
<feature type="transmembrane region" description="Helical" evidence="6">
    <location>
        <begin position="297"/>
        <end position="322"/>
    </location>
</feature>
<reference evidence="8 9" key="1">
    <citation type="journal article" date="2016" name="Proc. Natl. Acad. Sci. U.S.A.">
        <title>Comparative genomics of biotechnologically important yeasts.</title>
        <authorList>
            <person name="Riley R."/>
            <person name="Haridas S."/>
            <person name="Wolfe K.H."/>
            <person name="Lopes M.R."/>
            <person name="Hittinger C.T."/>
            <person name="Goeker M."/>
            <person name="Salamov A.A."/>
            <person name="Wisecaver J.H."/>
            <person name="Long T.M."/>
            <person name="Calvey C.H."/>
            <person name="Aerts A.L."/>
            <person name="Barry K.W."/>
            <person name="Choi C."/>
            <person name="Clum A."/>
            <person name="Coughlan A.Y."/>
            <person name="Deshpande S."/>
            <person name="Douglass A.P."/>
            <person name="Hanson S.J."/>
            <person name="Klenk H.-P."/>
            <person name="LaButti K.M."/>
            <person name="Lapidus A."/>
            <person name="Lindquist E.A."/>
            <person name="Lipzen A.M."/>
            <person name="Meier-Kolthoff J.P."/>
            <person name="Ohm R.A."/>
            <person name="Otillar R.P."/>
            <person name="Pangilinan J.L."/>
            <person name="Peng Y."/>
            <person name="Rokas A."/>
            <person name="Rosa C.A."/>
            <person name="Scheuner C."/>
            <person name="Sibirny A.A."/>
            <person name="Slot J.C."/>
            <person name="Stielow J.B."/>
            <person name="Sun H."/>
            <person name="Kurtzman C.P."/>
            <person name="Blackwell M."/>
            <person name="Grigoriev I.V."/>
            <person name="Jeffries T.W."/>
        </authorList>
    </citation>
    <scope>NUCLEOTIDE SEQUENCE [LARGE SCALE GENOMIC DNA]</scope>
    <source>
        <strain evidence="8 9">DSM 6958</strain>
    </source>
</reference>
<feature type="transmembrane region" description="Helical" evidence="6">
    <location>
        <begin position="73"/>
        <end position="92"/>
    </location>
</feature>
<keyword evidence="4 6" id="KW-1133">Transmembrane helix</keyword>
<feature type="transmembrane region" description="Helical" evidence="6">
    <location>
        <begin position="388"/>
        <end position="406"/>
    </location>
</feature>
<dbReference type="InterPro" id="IPR011701">
    <property type="entry name" value="MFS"/>
</dbReference>
<dbReference type="InterPro" id="IPR036259">
    <property type="entry name" value="MFS_trans_sf"/>
</dbReference>
<dbReference type="Gene3D" id="1.20.1720.10">
    <property type="entry name" value="Multidrug resistance protein D"/>
    <property type="match status" value="1"/>
</dbReference>
<evidence type="ECO:0000259" key="7">
    <source>
        <dbReference type="PROSITE" id="PS50850"/>
    </source>
</evidence>
<keyword evidence="9" id="KW-1185">Reference proteome</keyword>
<dbReference type="Proteomes" id="UP000095009">
    <property type="component" value="Unassembled WGS sequence"/>
</dbReference>